<dbReference type="CDD" id="cd00082">
    <property type="entry name" value="HisKA"/>
    <property type="match status" value="1"/>
</dbReference>
<keyword evidence="8" id="KW-0547">Nucleotide-binding</keyword>
<dbReference type="Gene3D" id="6.10.340.10">
    <property type="match status" value="1"/>
</dbReference>
<keyword evidence="4" id="KW-1003">Cell membrane</keyword>
<keyword evidence="11 13" id="KW-1133">Transmembrane helix</keyword>
<keyword evidence="14" id="KW-0732">Signal</keyword>
<feature type="transmembrane region" description="Helical" evidence="13">
    <location>
        <begin position="132"/>
        <end position="156"/>
    </location>
</feature>
<dbReference type="GO" id="GO:0000155">
    <property type="term" value="F:phosphorelay sensor kinase activity"/>
    <property type="evidence" value="ECO:0007669"/>
    <property type="project" value="InterPro"/>
</dbReference>
<sequence>MRGRLTLAFVCLALVIAAAVGATRSAAISNIIRTAQLDQLTSTAWVIATLVEDLDADGAAITEERLAGFVPPEVELTVERPGADSVTVAGAGFDPDVGDDATRVRETVGSTTVGLVQDEDVVGDLALREQRALLALLLLVVMVAGVVGFAIASGLARPFQQLARSSAALGRGRYDIEPPASRIPEVVSIAASLEAGAARLQESMRSDREFLEHTSHVLRTPLTGMRLELEELNLRDDLDDDVRRTTNRCLLDVQRLDTTVTELLDVARGRQVVTGAEVSLVTLGHHIAQRWRDRLPVSREIKAFVDSGPEVELTPGPVEQLLDSALLAVSDRSTGPVTLRFAGLDKHVRIVVEGGPGNHDADWSGSEEVRRQVEMMGGRCSGDPGSGELEILLPRR</sequence>
<reference evidence="16" key="1">
    <citation type="submission" date="2020-02" db="EMBL/GenBank/DDBJ databases">
        <authorList>
            <person name="Meier V. D."/>
        </authorList>
    </citation>
    <scope>NUCLEOTIDE SEQUENCE</scope>
    <source>
        <strain evidence="16">AVDCRST_MAG60</strain>
    </source>
</reference>
<dbReference type="SUPFAM" id="SSF47384">
    <property type="entry name" value="Homodimeric domain of signal transducing histidine kinase"/>
    <property type="match status" value="1"/>
</dbReference>
<evidence type="ECO:0000256" key="12">
    <source>
        <dbReference type="ARBA" id="ARBA00023012"/>
    </source>
</evidence>
<feature type="domain" description="HAMP" evidence="15">
    <location>
        <begin position="153"/>
        <end position="205"/>
    </location>
</feature>
<dbReference type="GO" id="GO:0005886">
    <property type="term" value="C:plasma membrane"/>
    <property type="evidence" value="ECO:0007669"/>
    <property type="project" value="UniProtKB-SubCell"/>
</dbReference>
<dbReference type="GO" id="GO:0005524">
    <property type="term" value="F:ATP binding"/>
    <property type="evidence" value="ECO:0007669"/>
    <property type="project" value="UniProtKB-KW"/>
</dbReference>
<dbReference type="InterPro" id="IPR036097">
    <property type="entry name" value="HisK_dim/P_sf"/>
</dbReference>
<comment type="catalytic activity">
    <reaction evidence="1">
        <text>ATP + protein L-histidine = ADP + protein N-phospho-L-histidine.</text>
        <dbReference type="EC" id="2.7.13.3"/>
    </reaction>
</comment>
<keyword evidence="5" id="KW-0597">Phosphoprotein</keyword>
<evidence type="ECO:0000256" key="14">
    <source>
        <dbReference type="SAM" id="SignalP"/>
    </source>
</evidence>
<organism evidence="16">
    <name type="scientific">uncultured Nocardioides sp</name>
    <dbReference type="NCBI Taxonomy" id="198441"/>
    <lineage>
        <taxon>Bacteria</taxon>
        <taxon>Bacillati</taxon>
        <taxon>Actinomycetota</taxon>
        <taxon>Actinomycetes</taxon>
        <taxon>Propionibacteriales</taxon>
        <taxon>Nocardioidaceae</taxon>
        <taxon>Nocardioides</taxon>
        <taxon>environmental samples</taxon>
    </lineage>
</organism>
<keyword evidence="13" id="KW-0472">Membrane</keyword>
<dbReference type="AlphaFoldDB" id="A0A6J4MXD0"/>
<evidence type="ECO:0000256" key="10">
    <source>
        <dbReference type="ARBA" id="ARBA00022840"/>
    </source>
</evidence>
<evidence type="ECO:0000256" key="5">
    <source>
        <dbReference type="ARBA" id="ARBA00022553"/>
    </source>
</evidence>
<name>A0A6J4MXD0_9ACTN</name>
<keyword evidence="6" id="KW-0808">Transferase</keyword>
<dbReference type="Pfam" id="PF00512">
    <property type="entry name" value="HisKA"/>
    <property type="match status" value="1"/>
</dbReference>
<evidence type="ECO:0000259" key="15">
    <source>
        <dbReference type="PROSITE" id="PS50885"/>
    </source>
</evidence>
<evidence type="ECO:0000256" key="8">
    <source>
        <dbReference type="ARBA" id="ARBA00022741"/>
    </source>
</evidence>
<evidence type="ECO:0000256" key="1">
    <source>
        <dbReference type="ARBA" id="ARBA00000085"/>
    </source>
</evidence>
<dbReference type="PANTHER" id="PTHR44936:SF9">
    <property type="entry name" value="SENSOR PROTEIN CREC"/>
    <property type="match status" value="1"/>
</dbReference>
<evidence type="ECO:0000313" key="16">
    <source>
        <dbReference type="EMBL" id="CAA9371506.1"/>
    </source>
</evidence>
<proteinExistence type="predicted"/>
<keyword evidence="9" id="KW-0418">Kinase</keyword>
<keyword evidence="10" id="KW-0067">ATP-binding</keyword>
<accession>A0A6J4MXD0</accession>
<evidence type="ECO:0000256" key="3">
    <source>
        <dbReference type="ARBA" id="ARBA00012438"/>
    </source>
</evidence>
<dbReference type="InterPro" id="IPR003661">
    <property type="entry name" value="HisK_dim/P_dom"/>
</dbReference>
<dbReference type="Gene3D" id="1.10.287.130">
    <property type="match status" value="1"/>
</dbReference>
<evidence type="ECO:0000256" key="11">
    <source>
        <dbReference type="ARBA" id="ARBA00022989"/>
    </source>
</evidence>
<comment type="subcellular location">
    <subcellularLocation>
        <location evidence="2">Cell membrane</location>
        <topology evidence="2">Multi-pass membrane protein</topology>
    </subcellularLocation>
</comment>
<evidence type="ECO:0000256" key="4">
    <source>
        <dbReference type="ARBA" id="ARBA00022475"/>
    </source>
</evidence>
<evidence type="ECO:0000256" key="9">
    <source>
        <dbReference type="ARBA" id="ARBA00022777"/>
    </source>
</evidence>
<evidence type="ECO:0000256" key="7">
    <source>
        <dbReference type="ARBA" id="ARBA00022692"/>
    </source>
</evidence>
<feature type="signal peptide" evidence="14">
    <location>
        <begin position="1"/>
        <end position="22"/>
    </location>
</feature>
<protein>
    <recommendedName>
        <fullName evidence="3">histidine kinase</fullName>
        <ecNumber evidence="3">2.7.13.3</ecNumber>
    </recommendedName>
</protein>
<dbReference type="PANTHER" id="PTHR44936">
    <property type="entry name" value="SENSOR PROTEIN CREC"/>
    <property type="match status" value="1"/>
</dbReference>
<keyword evidence="7 13" id="KW-0812">Transmembrane</keyword>
<dbReference type="InterPro" id="IPR003660">
    <property type="entry name" value="HAMP_dom"/>
</dbReference>
<evidence type="ECO:0000256" key="6">
    <source>
        <dbReference type="ARBA" id="ARBA00022679"/>
    </source>
</evidence>
<gene>
    <name evidence="16" type="ORF">AVDCRST_MAG60-100</name>
</gene>
<evidence type="ECO:0000256" key="2">
    <source>
        <dbReference type="ARBA" id="ARBA00004651"/>
    </source>
</evidence>
<dbReference type="InterPro" id="IPR050980">
    <property type="entry name" value="2C_sensor_his_kinase"/>
</dbReference>
<dbReference type="PROSITE" id="PS50885">
    <property type="entry name" value="HAMP"/>
    <property type="match status" value="1"/>
</dbReference>
<dbReference type="EC" id="2.7.13.3" evidence="3"/>
<feature type="chain" id="PRO_5038709424" description="histidine kinase" evidence="14">
    <location>
        <begin position="23"/>
        <end position="396"/>
    </location>
</feature>
<evidence type="ECO:0000256" key="13">
    <source>
        <dbReference type="SAM" id="Phobius"/>
    </source>
</evidence>
<keyword evidence="12" id="KW-0902">Two-component regulatory system</keyword>
<dbReference type="SMART" id="SM00388">
    <property type="entry name" value="HisKA"/>
    <property type="match status" value="1"/>
</dbReference>
<dbReference type="EMBL" id="CADCUN010000012">
    <property type="protein sequence ID" value="CAA9371506.1"/>
    <property type="molecule type" value="Genomic_DNA"/>
</dbReference>